<sequence length="94" mass="10943">MHRISKCDKKKFRIDCPQPKNNFFPSTVEVRQRLHRVSRSESPLSDFHIRGIYLHTCIVFFTTSKRQACLPRSTTSNSQQLVSVCLVSLTVYKL</sequence>
<evidence type="ECO:0000313" key="2">
    <source>
        <dbReference type="Proteomes" id="UP000291084"/>
    </source>
</evidence>
<dbReference type="Proteomes" id="UP000291084">
    <property type="component" value="Chromosome 9"/>
</dbReference>
<organism evidence="1 2">
    <name type="scientific">Vigna angularis var. angularis</name>
    <dbReference type="NCBI Taxonomy" id="157739"/>
    <lineage>
        <taxon>Eukaryota</taxon>
        <taxon>Viridiplantae</taxon>
        <taxon>Streptophyta</taxon>
        <taxon>Embryophyta</taxon>
        <taxon>Tracheophyta</taxon>
        <taxon>Spermatophyta</taxon>
        <taxon>Magnoliopsida</taxon>
        <taxon>eudicotyledons</taxon>
        <taxon>Gunneridae</taxon>
        <taxon>Pentapetalae</taxon>
        <taxon>rosids</taxon>
        <taxon>fabids</taxon>
        <taxon>Fabales</taxon>
        <taxon>Fabaceae</taxon>
        <taxon>Papilionoideae</taxon>
        <taxon>50 kb inversion clade</taxon>
        <taxon>NPAAA clade</taxon>
        <taxon>indigoferoid/millettioid clade</taxon>
        <taxon>Phaseoleae</taxon>
        <taxon>Vigna</taxon>
    </lineage>
</organism>
<gene>
    <name evidence="1" type="primary">Vigan.09G090100</name>
    <name evidence="1" type="ORF">VIGAN_09090100</name>
</gene>
<name>A0A0S3SX80_PHAAN</name>
<dbReference type="EMBL" id="AP015042">
    <property type="protein sequence ID" value="BAT97453.1"/>
    <property type="molecule type" value="Genomic_DNA"/>
</dbReference>
<evidence type="ECO:0000313" key="1">
    <source>
        <dbReference type="EMBL" id="BAT97453.1"/>
    </source>
</evidence>
<dbReference type="AlphaFoldDB" id="A0A0S3SX80"/>
<keyword evidence="2" id="KW-1185">Reference proteome</keyword>
<proteinExistence type="predicted"/>
<accession>A0A0S3SX80</accession>
<reference evidence="1 2" key="1">
    <citation type="journal article" date="2015" name="Sci. Rep.">
        <title>The power of single molecule real-time sequencing technology in the de novo assembly of a eukaryotic genome.</title>
        <authorList>
            <person name="Sakai H."/>
            <person name="Naito K."/>
            <person name="Ogiso-Tanaka E."/>
            <person name="Takahashi Y."/>
            <person name="Iseki K."/>
            <person name="Muto C."/>
            <person name="Satou K."/>
            <person name="Teruya K."/>
            <person name="Shiroma A."/>
            <person name="Shimoji M."/>
            <person name="Hirano T."/>
            <person name="Itoh T."/>
            <person name="Kaga A."/>
            <person name="Tomooka N."/>
        </authorList>
    </citation>
    <scope>NUCLEOTIDE SEQUENCE [LARGE SCALE GENOMIC DNA]</scope>
    <source>
        <strain evidence="2">cv. Shumari</strain>
    </source>
</reference>
<protein>
    <submittedName>
        <fullName evidence="1">Uncharacterized protein</fullName>
    </submittedName>
</protein>